<organism evidence="3 4">
    <name type="scientific">Pseudofrankia inefficax (strain DSM 45817 / CECT 9037 / DDB 130130 / EuI1c)</name>
    <name type="common">Frankia inefficax</name>
    <dbReference type="NCBI Taxonomy" id="298654"/>
    <lineage>
        <taxon>Bacteria</taxon>
        <taxon>Bacillati</taxon>
        <taxon>Actinomycetota</taxon>
        <taxon>Actinomycetes</taxon>
        <taxon>Frankiales</taxon>
        <taxon>Frankiaceae</taxon>
        <taxon>Pseudofrankia</taxon>
    </lineage>
</organism>
<dbReference type="AlphaFoldDB" id="E3IUK0"/>
<dbReference type="InParanoid" id="E3IUK0"/>
<name>E3IUK0_PSEI1</name>
<reference evidence="3 4" key="1">
    <citation type="submission" date="2010-10" db="EMBL/GenBank/DDBJ databases">
        <title>Complete sequence of Frankia sp. EuI1c.</title>
        <authorList>
            <consortium name="US DOE Joint Genome Institute"/>
            <person name="Lucas S."/>
            <person name="Copeland A."/>
            <person name="Lapidus A."/>
            <person name="Cheng J.-F."/>
            <person name="Bruce D."/>
            <person name="Goodwin L."/>
            <person name="Pitluck S."/>
            <person name="Chertkov O."/>
            <person name="Detter J.C."/>
            <person name="Han C."/>
            <person name="Tapia R."/>
            <person name="Land M."/>
            <person name="Hauser L."/>
            <person name="Jeffries C."/>
            <person name="Kyrpides N."/>
            <person name="Ivanova N."/>
            <person name="Mikhailova N."/>
            <person name="Beauchemin N."/>
            <person name="Sen A."/>
            <person name="Sur S.A."/>
            <person name="Gtari M."/>
            <person name="Wall L."/>
            <person name="Tisa L."/>
            <person name="Woyke T."/>
        </authorList>
    </citation>
    <scope>NUCLEOTIDE SEQUENCE [LARGE SCALE GENOMIC DNA]</scope>
    <source>
        <strain evidence="4">DSM 45817 / CECT 9037 / EuI1c</strain>
    </source>
</reference>
<protein>
    <submittedName>
        <fullName evidence="3">Amidohydrolase 2</fullName>
    </submittedName>
</protein>
<feature type="domain" description="Amidohydrolase-related" evidence="2">
    <location>
        <begin position="41"/>
        <end position="316"/>
    </location>
</feature>
<dbReference type="GO" id="GO:0016787">
    <property type="term" value="F:hydrolase activity"/>
    <property type="evidence" value="ECO:0007669"/>
    <property type="project" value="UniProtKB-KW"/>
</dbReference>
<gene>
    <name evidence="3" type="ordered locus">FraEuI1c_5701</name>
</gene>
<accession>E3IUK0</accession>
<dbReference type="GO" id="GO:0019748">
    <property type="term" value="P:secondary metabolic process"/>
    <property type="evidence" value="ECO:0007669"/>
    <property type="project" value="TreeGrafter"/>
</dbReference>
<dbReference type="HOGENOM" id="CLU_039329_5_0_11"/>
<dbReference type="Gene3D" id="3.20.20.140">
    <property type="entry name" value="Metal-dependent hydrolases"/>
    <property type="match status" value="1"/>
</dbReference>
<sequence>MKIIALEEHTFPRDILSAAGLDLGSRAGRKAAELDDLGEGRLKTMDAAGVDVQVLSALAHIVQQLEPASSVAVSQALNDRMAATVQAHPERFRAFATLPISAPEQAVAELRRAVDELGFVGTMIHGQTNGVFLDHPSMEPVLACAERLGVPIYLHPAPPPPAVQDAYYSGLPADLAAALSTAGWGWHAECGLHVLRMIVAGVFERHPALEVIVGHMGEGLPFSLARADDMLSPLLKGQTPVAETAQRNLYITTSAYTTVAPLQCALTVLGADRILFSVDHPFADSAQGTAFLLSAPLSPADREKIAHGNAERVLGL</sequence>
<keyword evidence="4" id="KW-1185">Reference proteome</keyword>
<dbReference type="STRING" id="298654.FraEuI1c_5701"/>
<keyword evidence="3" id="KW-0378">Hydrolase</keyword>
<evidence type="ECO:0000256" key="1">
    <source>
        <dbReference type="ARBA" id="ARBA00023239"/>
    </source>
</evidence>
<dbReference type="PANTHER" id="PTHR21240:SF30">
    <property type="entry name" value="AMIDOHYDROLASE-RELATED DOMAIN-CONTAINING PROTEIN-RELATED"/>
    <property type="match status" value="1"/>
</dbReference>
<dbReference type="GO" id="GO:0005829">
    <property type="term" value="C:cytosol"/>
    <property type="evidence" value="ECO:0007669"/>
    <property type="project" value="TreeGrafter"/>
</dbReference>
<dbReference type="PANTHER" id="PTHR21240">
    <property type="entry name" value="2-AMINO-3-CARBOXYLMUCONATE-6-SEMIALDEHYDE DECARBOXYLASE"/>
    <property type="match status" value="1"/>
</dbReference>
<evidence type="ECO:0000313" key="3">
    <source>
        <dbReference type="EMBL" id="ADP83685.1"/>
    </source>
</evidence>
<dbReference type="EMBL" id="CP002299">
    <property type="protein sequence ID" value="ADP83685.1"/>
    <property type="molecule type" value="Genomic_DNA"/>
</dbReference>
<keyword evidence="1" id="KW-0456">Lyase</keyword>
<dbReference type="InterPro" id="IPR006680">
    <property type="entry name" value="Amidohydro-rel"/>
</dbReference>
<dbReference type="SUPFAM" id="SSF51556">
    <property type="entry name" value="Metallo-dependent hydrolases"/>
    <property type="match status" value="1"/>
</dbReference>
<dbReference type="InterPro" id="IPR032465">
    <property type="entry name" value="ACMSD"/>
</dbReference>
<dbReference type="eggNOG" id="COG2159">
    <property type="taxonomic scope" value="Bacteria"/>
</dbReference>
<dbReference type="OrthoDB" id="8673173at2"/>
<evidence type="ECO:0000313" key="4">
    <source>
        <dbReference type="Proteomes" id="UP000002484"/>
    </source>
</evidence>
<dbReference type="KEGG" id="fri:FraEuI1c_5701"/>
<dbReference type="RefSeq" id="WP_013426803.1">
    <property type="nucleotide sequence ID" value="NC_014666.1"/>
</dbReference>
<dbReference type="InterPro" id="IPR032466">
    <property type="entry name" value="Metal_Hydrolase"/>
</dbReference>
<proteinExistence type="predicted"/>
<dbReference type="GO" id="GO:0016831">
    <property type="term" value="F:carboxy-lyase activity"/>
    <property type="evidence" value="ECO:0007669"/>
    <property type="project" value="InterPro"/>
</dbReference>
<dbReference type="Pfam" id="PF04909">
    <property type="entry name" value="Amidohydro_2"/>
    <property type="match status" value="1"/>
</dbReference>
<dbReference type="Proteomes" id="UP000002484">
    <property type="component" value="Chromosome"/>
</dbReference>
<evidence type="ECO:0000259" key="2">
    <source>
        <dbReference type="Pfam" id="PF04909"/>
    </source>
</evidence>